<feature type="domain" description="HTH tetR-type" evidence="5">
    <location>
        <begin position="2"/>
        <end position="62"/>
    </location>
</feature>
<dbReference type="GO" id="GO:0003677">
    <property type="term" value="F:DNA binding"/>
    <property type="evidence" value="ECO:0007669"/>
    <property type="project" value="UniProtKB-UniRule"/>
</dbReference>
<keyword evidence="1" id="KW-0805">Transcription regulation</keyword>
<dbReference type="InterPro" id="IPR001647">
    <property type="entry name" value="HTH_TetR"/>
</dbReference>
<evidence type="ECO:0000256" key="2">
    <source>
        <dbReference type="ARBA" id="ARBA00023125"/>
    </source>
</evidence>
<evidence type="ECO:0000313" key="7">
    <source>
        <dbReference type="Proteomes" id="UP000294963"/>
    </source>
</evidence>
<organism evidence="6 7">
    <name type="scientific">Acinetobacter calcoaceticus</name>
    <dbReference type="NCBI Taxonomy" id="471"/>
    <lineage>
        <taxon>Bacteria</taxon>
        <taxon>Pseudomonadati</taxon>
        <taxon>Pseudomonadota</taxon>
        <taxon>Gammaproteobacteria</taxon>
        <taxon>Moraxellales</taxon>
        <taxon>Moraxellaceae</taxon>
        <taxon>Acinetobacter</taxon>
        <taxon>Acinetobacter calcoaceticus/baumannii complex</taxon>
    </lineage>
</organism>
<protein>
    <submittedName>
        <fullName evidence="6">TetR family transcriptional regulator</fullName>
    </submittedName>
</protein>
<dbReference type="AlphaFoldDB" id="A0A4R1XYI8"/>
<proteinExistence type="predicted"/>
<dbReference type="Pfam" id="PF00440">
    <property type="entry name" value="TetR_N"/>
    <property type="match status" value="1"/>
</dbReference>
<dbReference type="SUPFAM" id="SSF48498">
    <property type="entry name" value="Tetracyclin repressor-like, C-terminal domain"/>
    <property type="match status" value="1"/>
</dbReference>
<comment type="caution">
    <text evidence="6">The sequence shown here is derived from an EMBL/GenBank/DDBJ whole genome shotgun (WGS) entry which is preliminary data.</text>
</comment>
<dbReference type="OrthoDB" id="116240at2"/>
<dbReference type="EMBL" id="SLVJ01000002">
    <property type="protein sequence ID" value="TCM69807.1"/>
    <property type="molecule type" value="Genomic_DNA"/>
</dbReference>
<keyword evidence="2 4" id="KW-0238">DNA-binding</keyword>
<evidence type="ECO:0000256" key="4">
    <source>
        <dbReference type="PROSITE-ProRule" id="PRU00335"/>
    </source>
</evidence>
<evidence type="ECO:0000313" key="6">
    <source>
        <dbReference type="EMBL" id="TCM69807.1"/>
    </source>
</evidence>
<reference evidence="6 7" key="1">
    <citation type="submission" date="2019-03" db="EMBL/GenBank/DDBJ databases">
        <title>Genomic analyses of the natural microbiome of Caenorhabditis elegans.</title>
        <authorList>
            <person name="Samuel B."/>
        </authorList>
    </citation>
    <scope>NUCLEOTIDE SEQUENCE [LARGE SCALE GENOMIC DNA]</scope>
    <source>
        <strain evidence="6 7">JUb89</strain>
    </source>
</reference>
<accession>A0A4R1XYI8</accession>
<evidence type="ECO:0000256" key="1">
    <source>
        <dbReference type="ARBA" id="ARBA00023015"/>
    </source>
</evidence>
<sequence length="184" mass="21089">MSKSANKILHTAEQLFNQHSFVAVGVDLIRDQSGCSKTTLYTYYKNKQQLIAAVLRNRDLRFQQQLEQCVAESTGLDALNKIYDWHMQWFQSDQFKGCMFIRAVAESTPNDQEIIALSQAHKQWMRTFITGYCTDFPQLAQCSQMFELFLEGLISRFMVEGFDPEVAASSKITLFSCITQLNAT</sequence>
<keyword evidence="7" id="KW-1185">Reference proteome</keyword>
<dbReference type="SUPFAM" id="SSF46689">
    <property type="entry name" value="Homeodomain-like"/>
    <property type="match status" value="1"/>
</dbReference>
<name>A0A4R1XYI8_ACICA</name>
<evidence type="ECO:0000256" key="3">
    <source>
        <dbReference type="ARBA" id="ARBA00023163"/>
    </source>
</evidence>
<dbReference type="InterPro" id="IPR009057">
    <property type="entry name" value="Homeodomain-like_sf"/>
</dbReference>
<keyword evidence="3" id="KW-0804">Transcription</keyword>
<dbReference type="PANTHER" id="PTHR47506:SF6">
    <property type="entry name" value="HTH-TYPE TRANSCRIPTIONAL REPRESSOR NEMR"/>
    <property type="match status" value="1"/>
</dbReference>
<dbReference type="Gene3D" id="1.10.357.10">
    <property type="entry name" value="Tetracycline Repressor, domain 2"/>
    <property type="match status" value="1"/>
</dbReference>
<dbReference type="PANTHER" id="PTHR47506">
    <property type="entry name" value="TRANSCRIPTIONAL REGULATORY PROTEIN"/>
    <property type="match status" value="1"/>
</dbReference>
<dbReference type="PROSITE" id="PS50977">
    <property type="entry name" value="HTH_TETR_2"/>
    <property type="match status" value="1"/>
</dbReference>
<gene>
    <name evidence="6" type="ORF">EC844_10266</name>
</gene>
<dbReference type="PRINTS" id="PR00455">
    <property type="entry name" value="HTHTETR"/>
</dbReference>
<dbReference type="Proteomes" id="UP000294963">
    <property type="component" value="Unassembled WGS sequence"/>
</dbReference>
<evidence type="ECO:0000259" key="5">
    <source>
        <dbReference type="PROSITE" id="PS50977"/>
    </source>
</evidence>
<dbReference type="InterPro" id="IPR036271">
    <property type="entry name" value="Tet_transcr_reg_TetR-rel_C_sf"/>
</dbReference>
<feature type="DNA-binding region" description="H-T-H motif" evidence="4">
    <location>
        <begin position="25"/>
        <end position="44"/>
    </location>
</feature>